<dbReference type="Proteomes" id="UP000214880">
    <property type="component" value="Unassembled WGS sequence"/>
</dbReference>
<feature type="domain" description="Ribosomal protein eL8/eL30/eS12/Gadd45" evidence="1">
    <location>
        <begin position="5"/>
        <end position="82"/>
    </location>
</feature>
<dbReference type="Pfam" id="PF01248">
    <property type="entry name" value="Ribosomal_L7Ae"/>
    <property type="match status" value="1"/>
</dbReference>
<evidence type="ECO:0000259" key="1">
    <source>
        <dbReference type="Pfam" id="PF01248"/>
    </source>
</evidence>
<keyword evidence="2" id="KW-0687">Ribonucleoprotein</keyword>
<sequence length="83" mass="8684">MPLEALKNAKKVIGVKQVTKAVSKGIADRVFVAVDADRRVIQPLVELCGRKAVAVQEVATMTELGQACLIEVGAAAAATVKPE</sequence>
<dbReference type="Gene3D" id="3.30.1330.30">
    <property type="match status" value="1"/>
</dbReference>
<protein>
    <submittedName>
        <fullName evidence="2">Large subunit ribosomal protein L7A</fullName>
    </submittedName>
</protein>
<dbReference type="SUPFAM" id="SSF55315">
    <property type="entry name" value="L30e-like"/>
    <property type="match status" value="1"/>
</dbReference>
<organism evidence="2 3">
    <name type="scientific">Dendrosporobacter quercicolus</name>
    <dbReference type="NCBI Taxonomy" id="146817"/>
    <lineage>
        <taxon>Bacteria</taxon>
        <taxon>Bacillati</taxon>
        <taxon>Bacillota</taxon>
        <taxon>Negativicutes</taxon>
        <taxon>Selenomonadales</taxon>
        <taxon>Sporomusaceae</taxon>
        <taxon>Dendrosporobacter</taxon>
    </lineage>
</organism>
<dbReference type="InterPro" id="IPR004038">
    <property type="entry name" value="Ribosomal_eL8/eL30/eS12/Gad45"/>
</dbReference>
<dbReference type="InterPro" id="IPR029064">
    <property type="entry name" value="Ribosomal_eL30-like_sf"/>
</dbReference>
<dbReference type="GO" id="GO:0005840">
    <property type="term" value="C:ribosome"/>
    <property type="evidence" value="ECO:0007669"/>
    <property type="project" value="UniProtKB-KW"/>
</dbReference>
<dbReference type="EMBL" id="FNHB01000006">
    <property type="protein sequence ID" value="SDM67520.1"/>
    <property type="molecule type" value="Genomic_DNA"/>
</dbReference>
<evidence type="ECO:0000313" key="3">
    <source>
        <dbReference type="Proteomes" id="UP000214880"/>
    </source>
</evidence>
<keyword evidence="2" id="KW-0689">Ribosomal protein</keyword>
<dbReference type="RefSeq" id="WP_092073789.1">
    <property type="nucleotide sequence ID" value="NZ_FNHB01000006.1"/>
</dbReference>
<name>A0A1G9V612_9FIRM</name>
<keyword evidence="3" id="KW-1185">Reference proteome</keyword>
<accession>A0A1G9V612</accession>
<evidence type="ECO:0000313" key="2">
    <source>
        <dbReference type="EMBL" id="SDM67520.1"/>
    </source>
</evidence>
<gene>
    <name evidence="2" type="ORF">SAMN04488502_106182</name>
</gene>
<dbReference type="OrthoDB" id="1634364at2"/>
<reference evidence="2 3" key="1">
    <citation type="submission" date="2016-10" db="EMBL/GenBank/DDBJ databases">
        <authorList>
            <person name="de Groot N.N."/>
        </authorList>
    </citation>
    <scope>NUCLEOTIDE SEQUENCE [LARGE SCALE GENOMIC DNA]</scope>
    <source>
        <strain evidence="2 3">DSM 1736</strain>
    </source>
</reference>
<proteinExistence type="predicted"/>
<dbReference type="STRING" id="146817.SAMN04488502_106182"/>
<dbReference type="AlphaFoldDB" id="A0A1G9V612"/>